<keyword evidence="3" id="KW-0413">Isomerase</keyword>
<evidence type="ECO:0000313" key="3">
    <source>
        <dbReference type="EMBL" id="GAA2144920.1"/>
    </source>
</evidence>
<dbReference type="PANTHER" id="PTHR40758:SF1">
    <property type="entry name" value="CONSERVED PROTEIN"/>
    <property type="match status" value="1"/>
</dbReference>
<sequence>MCKSVGPVEVSANPVTLQGMAKLEFSDYLVRIREESRRFRDVLATCEPTARVPSCPDWDASDLLWHLAGVQWFWATTVRTRPAGPDETDTGPQRPGSYDGLLAAFDEYSAALVSQLESADPAETAWTWSTEQSVGFIYRRQAHEALMHRYDAELTAGAVTPLDRELAADGVLECLDVMFGGCPPWGEFAGLPHYVRVDITDTDESVWVQIGRFSGTNPDDDVHYDEDDIRVVDDPGTEPDATVGGPAGALDAWLWRRGDDSEIHIHGDKAVYDHFRLAVNHPIT</sequence>
<dbReference type="PANTHER" id="PTHR40758">
    <property type="entry name" value="CONSERVED PROTEIN"/>
    <property type="match status" value="1"/>
</dbReference>
<protein>
    <submittedName>
        <fullName evidence="3">Maleylpyruvate isomerase N-terminal domain-containing protein</fullName>
    </submittedName>
</protein>
<comment type="caution">
    <text evidence="3">The sequence shown here is derived from an EMBL/GenBank/DDBJ whole genome shotgun (WGS) entry which is preliminary data.</text>
</comment>
<organism evidence="3 4">
    <name type="scientific">Nocardioides koreensis</name>
    <dbReference type="NCBI Taxonomy" id="433651"/>
    <lineage>
        <taxon>Bacteria</taxon>
        <taxon>Bacillati</taxon>
        <taxon>Actinomycetota</taxon>
        <taxon>Actinomycetes</taxon>
        <taxon>Propionibacteriales</taxon>
        <taxon>Nocardioidaceae</taxon>
        <taxon>Nocardioides</taxon>
    </lineage>
</organism>
<dbReference type="InterPro" id="IPR034660">
    <property type="entry name" value="DinB/YfiT-like"/>
</dbReference>
<dbReference type="Gene3D" id="1.20.120.450">
    <property type="entry name" value="dinb family like domain"/>
    <property type="match status" value="1"/>
</dbReference>
<dbReference type="InterPro" id="IPR010872">
    <property type="entry name" value="MDMPI_C-term_domain"/>
</dbReference>
<dbReference type="GO" id="GO:0016853">
    <property type="term" value="F:isomerase activity"/>
    <property type="evidence" value="ECO:0007669"/>
    <property type="project" value="UniProtKB-KW"/>
</dbReference>
<proteinExistence type="predicted"/>
<reference evidence="3 4" key="1">
    <citation type="journal article" date="2019" name="Int. J. Syst. Evol. Microbiol.">
        <title>The Global Catalogue of Microorganisms (GCM) 10K type strain sequencing project: providing services to taxonomists for standard genome sequencing and annotation.</title>
        <authorList>
            <consortium name="The Broad Institute Genomics Platform"/>
            <consortium name="The Broad Institute Genome Sequencing Center for Infectious Disease"/>
            <person name="Wu L."/>
            <person name="Ma J."/>
        </authorList>
    </citation>
    <scope>NUCLEOTIDE SEQUENCE [LARGE SCALE GENOMIC DNA]</scope>
    <source>
        <strain evidence="3 4">JCM 16022</strain>
    </source>
</reference>
<name>A0ABN2ZNL5_9ACTN</name>
<dbReference type="EMBL" id="BAAAQR010000004">
    <property type="protein sequence ID" value="GAA2144920.1"/>
    <property type="molecule type" value="Genomic_DNA"/>
</dbReference>
<dbReference type="NCBIfam" id="TIGR03083">
    <property type="entry name" value="maleylpyruvate isomerase family mycothiol-dependent enzyme"/>
    <property type="match status" value="1"/>
</dbReference>
<dbReference type="Proteomes" id="UP001501771">
    <property type="component" value="Unassembled WGS sequence"/>
</dbReference>
<evidence type="ECO:0000259" key="1">
    <source>
        <dbReference type="Pfam" id="PF07398"/>
    </source>
</evidence>
<dbReference type="InterPro" id="IPR017517">
    <property type="entry name" value="Maleyloyr_isom"/>
</dbReference>
<gene>
    <name evidence="3" type="ORF">GCM10009844_19120</name>
</gene>
<accession>A0ABN2ZNL5</accession>
<feature type="domain" description="MDMPI C-terminal" evidence="1">
    <location>
        <begin position="165"/>
        <end position="273"/>
    </location>
</feature>
<keyword evidence="4" id="KW-1185">Reference proteome</keyword>
<evidence type="ECO:0000313" key="4">
    <source>
        <dbReference type="Proteomes" id="UP001501771"/>
    </source>
</evidence>
<feature type="domain" description="Mycothiol-dependent maleylpyruvate isomerase metal-binding" evidence="2">
    <location>
        <begin position="31"/>
        <end position="152"/>
    </location>
</feature>
<evidence type="ECO:0000259" key="2">
    <source>
        <dbReference type="Pfam" id="PF11716"/>
    </source>
</evidence>
<dbReference type="Pfam" id="PF11716">
    <property type="entry name" value="MDMPI_N"/>
    <property type="match status" value="1"/>
</dbReference>
<dbReference type="InterPro" id="IPR024344">
    <property type="entry name" value="MDMPI_metal-binding"/>
</dbReference>
<dbReference type="SUPFAM" id="SSF109854">
    <property type="entry name" value="DinB/YfiT-like putative metalloenzymes"/>
    <property type="match status" value="1"/>
</dbReference>
<dbReference type="Pfam" id="PF07398">
    <property type="entry name" value="MDMPI_C"/>
    <property type="match status" value="1"/>
</dbReference>